<comment type="caution">
    <text evidence="4">The sequence shown here is derived from an EMBL/GenBank/DDBJ whole genome shotgun (WGS) entry which is preliminary data.</text>
</comment>
<evidence type="ECO:0000256" key="2">
    <source>
        <dbReference type="ARBA" id="ARBA00023315"/>
    </source>
</evidence>
<keyword evidence="1 4" id="KW-0808">Transferase</keyword>
<protein>
    <submittedName>
        <fullName evidence="4">1-acyl-sn-glycerol-3-phosphate acyltransferase</fullName>
        <ecNumber evidence="4">2.3.1.51</ecNumber>
    </submittedName>
</protein>
<dbReference type="Pfam" id="PF01553">
    <property type="entry name" value="Acyltransferase"/>
    <property type="match status" value="1"/>
</dbReference>
<dbReference type="EMBL" id="JBEPLW010000004">
    <property type="protein sequence ID" value="MET3575124.1"/>
    <property type="molecule type" value="Genomic_DNA"/>
</dbReference>
<dbReference type="GO" id="GO:0003841">
    <property type="term" value="F:1-acylglycerol-3-phosphate O-acyltransferase activity"/>
    <property type="evidence" value="ECO:0007669"/>
    <property type="project" value="UniProtKB-EC"/>
</dbReference>
<dbReference type="InterPro" id="IPR002123">
    <property type="entry name" value="Plipid/glycerol_acylTrfase"/>
</dbReference>
<dbReference type="Proteomes" id="UP001549099">
    <property type="component" value="Unassembled WGS sequence"/>
</dbReference>
<proteinExistence type="predicted"/>
<organism evidence="4 5">
    <name type="scientific">Bhargavaea ullalensis</name>
    <dbReference type="NCBI Taxonomy" id="1265685"/>
    <lineage>
        <taxon>Bacteria</taxon>
        <taxon>Bacillati</taxon>
        <taxon>Bacillota</taxon>
        <taxon>Bacilli</taxon>
        <taxon>Bacillales</taxon>
        <taxon>Caryophanaceae</taxon>
        <taxon>Bhargavaea</taxon>
    </lineage>
</organism>
<dbReference type="PANTHER" id="PTHR10434:SF11">
    <property type="entry name" value="1-ACYL-SN-GLYCEROL-3-PHOSPHATE ACYLTRANSFERASE"/>
    <property type="match status" value="1"/>
</dbReference>
<keyword evidence="2 4" id="KW-0012">Acyltransferase</keyword>
<evidence type="ECO:0000259" key="3">
    <source>
        <dbReference type="SMART" id="SM00563"/>
    </source>
</evidence>
<dbReference type="EC" id="2.3.1.51" evidence="4"/>
<reference evidence="4 5" key="1">
    <citation type="submission" date="2024-06" db="EMBL/GenBank/DDBJ databases">
        <title>Genomic Encyclopedia of Type Strains, Phase IV (KMG-IV): sequencing the most valuable type-strain genomes for metagenomic binning, comparative biology and taxonomic classification.</title>
        <authorList>
            <person name="Goeker M."/>
        </authorList>
    </citation>
    <scope>NUCLEOTIDE SEQUENCE [LARGE SCALE GENOMIC DNA]</scope>
    <source>
        <strain evidence="4 5">DSM 26128</strain>
    </source>
</reference>
<name>A0ABV2GAD7_9BACL</name>
<feature type="domain" description="Phospholipid/glycerol acyltransferase" evidence="3">
    <location>
        <begin position="35"/>
        <end position="148"/>
    </location>
</feature>
<accession>A0ABV2GAD7</accession>
<dbReference type="RefSeq" id="WP_354195989.1">
    <property type="nucleotide sequence ID" value="NZ_JBEPLW010000004.1"/>
</dbReference>
<evidence type="ECO:0000256" key="1">
    <source>
        <dbReference type="ARBA" id="ARBA00022679"/>
    </source>
</evidence>
<evidence type="ECO:0000313" key="4">
    <source>
        <dbReference type="EMBL" id="MET3575124.1"/>
    </source>
</evidence>
<keyword evidence="5" id="KW-1185">Reference proteome</keyword>
<dbReference type="PANTHER" id="PTHR10434">
    <property type="entry name" value="1-ACYL-SN-GLYCEROL-3-PHOSPHATE ACYLTRANSFERASE"/>
    <property type="match status" value="1"/>
</dbReference>
<gene>
    <name evidence="4" type="ORF">ABID49_001008</name>
</gene>
<dbReference type="SUPFAM" id="SSF69593">
    <property type="entry name" value="Glycerol-3-phosphate (1)-acyltransferase"/>
    <property type="match status" value="1"/>
</dbReference>
<dbReference type="CDD" id="cd07989">
    <property type="entry name" value="LPLAT_AGPAT-like"/>
    <property type="match status" value="1"/>
</dbReference>
<sequence length="199" mass="21875">MDFYHFAKSVVWGLLKPLYRLDVKGTEHFPETGGVLLCTNHISLLDPPTVGITAPRPVNFMAKAELFEAPVLKSLLPGLHVFPVKRGLSDRTAVRTALGFLKEGQVVGMFPEGTRSKDGTLGKPMSGAGFFALKGGDAVVVPCAVIGEYKPFRKLKVRYGKPIDMAPYRERRASADEVAEVIMEHIAKLIEEENRPKKA</sequence>
<dbReference type="SMART" id="SM00563">
    <property type="entry name" value="PlsC"/>
    <property type="match status" value="1"/>
</dbReference>
<evidence type="ECO:0000313" key="5">
    <source>
        <dbReference type="Proteomes" id="UP001549099"/>
    </source>
</evidence>